<dbReference type="EMBL" id="CADCTW010000110">
    <property type="protein sequence ID" value="CAA9328114.1"/>
    <property type="molecule type" value="Genomic_DNA"/>
</dbReference>
<reference evidence="2" key="1">
    <citation type="submission" date="2020-02" db="EMBL/GenBank/DDBJ databases">
        <authorList>
            <person name="Meier V. D."/>
        </authorList>
    </citation>
    <scope>NUCLEOTIDE SEQUENCE</scope>
    <source>
        <strain evidence="2">AVDCRST_MAG68</strain>
    </source>
</reference>
<dbReference type="AlphaFoldDB" id="A0A6J4LBL7"/>
<gene>
    <name evidence="2" type="ORF">AVDCRST_MAG68-2262</name>
</gene>
<protein>
    <submittedName>
        <fullName evidence="2">Uncharacterized protein</fullName>
    </submittedName>
</protein>
<evidence type="ECO:0000313" key="2">
    <source>
        <dbReference type="EMBL" id="CAA9328114.1"/>
    </source>
</evidence>
<evidence type="ECO:0000256" key="1">
    <source>
        <dbReference type="SAM" id="Phobius"/>
    </source>
</evidence>
<sequence length="158" mass="16497">MSWSATIWSGFVASVLTACVFWLFRTFNLTLFSPTTQLGCLFHDEPRVPVTETVGLAIYLLLGVTVVAAVYGMLMRVLGGAGWDAGVVVGAVHGVLTVAALPFLGRASRCVRKGRIPHPGRLGLQWGASTPAVVVLGHMVYGGVLGAVLSGFAATVSP</sequence>
<name>A0A6J4LBL7_9BACT</name>
<feature type="transmembrane region" description="Helical" evidence="1">
    <location>
        <begin position="85"/>
        <end position="105"/>
    </location>
</feature>
<keyword evidence="1" id="KW-0812">Transmembrane</keyword>
<accession>A0A6J4LBL7</accession>
<keyword evidence="1" id="KW-1133">Transmembrane helix</keyword>
<organism evidence="2">
    <name type="scientific">uncultured Gemmatimonadota bacterium</name>
    <dbReference type="NCBI Taxonomy" id="203437"/>
    <lineage>
        <taxon>Bacteria</taxon>
        <taxon>Pseudomonadati</taxon>
        <taxon>Gemmatimonadota</taxon>
        <taxon>environmental samples</taxon>
    </lineage>
</organism>
<keyword evidence="1" id="KW-0472">Membrane</keyword>
<feature type="transmembrane region" description="Helical" evidence="1">
    <location>
        <begin position="126"/>
        <end position="154"/>
    </location>
</feature>
<proteinExistence type="predicted"/>
<feature type="transmembrane region" description="Helical" evidence="1">
    <location>
        <begin position="56"/>
        <end position="79"/>
    </location>
</feature>
<feature type="transmembrane region" description="Helical" evidence="1">
    <location>
        <begin position="6"/>
        <end position="24"/>
    </location>
</feature>